<evidence type="ECO:0000313" key="3">
    <source>
        <dbReference type="EMBL" id="CAE4656111.1"/>
    </source>
</evidence>
<keyword evidence="2" id="KW-1133">Transmembrane helix</keyword>
<organism evidence="3">
    <name type="scientific">Alexandrium monilatum</name>
    <dbReference type="NCBI Taxonomy" id="311494"/>
    <lineage>
        <taxon>Eukaryota</taxon>
        <taxon>Sar</taxon>
        <taxon>Alveolata</taxon>
        <taxon>Dinophyceae</taxon>
        <taxon>Gonyaulacales</taxon>
        <taxon>Pyrocystaceae</taxon>
        <taxon>Alexandrium</taxon>
    </lineage>
</organism>
<gene>
    <name evidence="3" type="ORF">AMON00008_LOCUS56632</name>
</gene>
<evidence type="ECO:0000256" key="1">
    <source>
        <dbReference type="SAM" id="MobiDB-lite"/>
    </source>
</evidence>
<sequence length="558" mass="57244">MAASTGAASLAPSDEPQDWEEGSCGSAPLLPHPTPAAAAVATARAVSRRRHLLWGASVALTVGTIAVAATLAAARSLGGALVPSHADSVQGGFTAALSVKQEQYSGGAGFVSSDTAWASAGDPTMGGAAATVAPATYGTFGSGADTTVAQASWGSSSGADTTAAPVFYGAASTAAPAAWGAASTAAPAAWGVASTAAASAAPGAASMDASAAYGAATAAAPTSYSASSSFASDYGSVGDALTAPPGVYSTSSSFASTYGSVGAPVTTSRAAIYTGGAPGGAGSPAAAAPAAAASVAGGPSMYCFALTMSFGNEVKLLQYQLQARVSLFSCQEYQVFSNVSFTLGPDSARGGAPLQVSPIGISMKVPHGGRWGTALNTDVFVRLWQVVAKEGRWRNHEWSCKLDADAVFLPARLSAMLRRLPNPGAKYLNNCKWGMHGPIEVVSRGALQIFFSRMQSCEQIREDAMQWQPVHWNAKMLRYTGTDKDHSFGEDQYLRRCLRLLKVTQVNEYKLLDELACGGDPKHTGCIGNYVTYHPFKEVDQYKTCLLYTRVASATLTS</sequence>
<reference evidence="3" key="1">
    <citation type="submission" date="2021-01" db="EMBL/GenBank/DDBJ databases">
        <authorList>
            <person name="Corre E."/>
            <person name="Pelletier E."/>
            <person name="Niang G."/>
            <person name="Scheremetjew M."/>
            <person name="Finn R."/>
            <person name="Kale V."/>
            <person name="Holt S."/>
            <person name="Cochrane G."/>
            <person name="Meng A."/>
            <person name="Brown T."/>
            <person name="Cohen L."/>
        </authorList>
    </citation>
    <scope>NUCLEOTIDE SEQUENCE</scope>
    <source>
        <strain evidence="3">CCMP3105</strain>
    </source>
</reference>
<dbReference type="AlphaFoldDB" id="A0A7S4WGQ7"/>
<accession>A0A7S4WGQ7</accession>
<protein>
    <submittedName>
        <fullName evidence="3">Uncharacterized protein</fullName>
    </submittedName>
</protein>
<keyword evidence="2" id="KW-0472">Membrane</keyword>
<feature type="transmembrane region" description="Helical" evidence="2">
    <location>
        <begin position="52"/>
        <end position="74"/>
    </location>
</feature>
<evidence type="ECO:0000256" key="2">
    <source>
        <dbReference type="SAM" id="Phobius"/>
    </source>
</evidence>
<keyword evidence="2" id="KW-0812">Transmembrane</keyword>
<name>A0A7S4WGQ7_9DINO</name>
<feature type="region of interest" description="Disordered" evidence="1">
    <location>
        <begin position="1"/>
        <end position="30"/>
    </location>
</feature>
<proteinExistence type="predicted"/>
<dbReference type="EMBL" id="HBNR01079386">
    <property type="protein sequence ID" value="CAE4656111.1"/>
    <property type="molecule type" value="Transcribed_RNA"/>
</dbReference>